<protein>
    <submittedName>
        <fullName evidence="2">YoaK family protein</fullName>
    </submittedName>
</protein>
<dbReference type="Pfam" id="PF06912">
    <property type="entry name" value="DUF1275"/>
    <property type="match status" value="1"/>
</dbReference>
<dbReference type="AlphaFoldDB" id="A0AAE3UED8"/>
<dbReference type="EMBL" id="JASJOU010000003">
    <property type="protein sequence ID" value="MDJ1501271.1"/>
    <property type="molecule type" value="Genomic_DNA"/>
</dbReference>
<accession>A0AAE3UED8</accession>
<feature type="transmembrane region" description="Helical" evidence="1">
    <location>
        <begin position="184"/>
        <end position="202"/>
    </location>
</feature>
<evidence type="ECO:0000256" key="1">
    <source>
        <dbReference type="SAM" id="Phobius"/>
    </source>
</evidence>
<evidence type="ECO:0000313" key="2">
    <source>
        <dbReference type="EMBL" id="MDJ1501271.1"/>
    </source>
</evidence>
<dbReference type="RefSeq" id="WP_314510764.1">
    <property type="nucleotide sequence ID" value="NZ_JASJOU010000003.1"/>
</dbReference>
<keyword evidence="1" id="KW-1133">Transmembrane helix</keyword>
<evidence type="ECO:0000313" key="3">
    <source>
        <dbReference type="Proteomes" id="UP001232063"/>
    </source>
</evidence>
<dbReference type="Proteomes" id="UP001232063">
    <property type="component" value="Unassembled WGS sequence"/>
</dbReference>
<keyword evidence="1" id="KW-0812">Transmembrane</keyword>
<dbReference type="InterPro" id="IPR010699">
    <property type="entry name" value="DUF1275"/>
</dbReference>
<proteinExistence type="predicted"/>
<feature type="transmembrane region" description="Helical" evidence="1">
    <location>
        <begin position="208"/>
        <end position="227"/>
    </location>
</feature>
<feature type="transmembrane region" description="Helical" evidence="1">
    <location>
        <begin position="63"/>
        <end position="83"/>
    </location>
</feature>
<organism evidence="2 3">
    <name type="scientific">Xanthocytophaga agilis</name>
    <dbReference type="NCBI Taxonomy" id="3048010"/>
    <lineage>
        <taxon>Bacteria</taxon>
        <taxon>Pseudomonadati</taxon>
        <taxon>Bacteroidota</taxon>
        <taxon>Cytophagia</taxon>
        <taxon>Cytophagales</taxon>
        <taxon>Rhodocytophagaceae</taxon>
        <taxon>Xanthocytophaga</taxon>
    </lineage>
</organism>
<dbReference type="PANTHER" id="PTHR37314">
    <property type="entry name" value="SLR0142 PROTEIN"/>
    <property type="match status" value="1"/>
</dbReference>
<keyword evidence="1" id="KW-0472">Membrane</keyword>
<reference evidence="2" key="1">
    <citation type="submission" date="2023-05" db="EMBL/GenBank/DDBJ databases">
        <authorList>
            <person name="Zhang X."/>
        </authorList>
    </citation>
    <scope>NUCLEOTIDE SEQUENCE</scope>
    <source>
        <strain evidence="2">BD1B2-1</strain>
    </source>
</reference>
<comment type="caution">
    <text evidence="2">The sequence shown here is derived from an EMBL/GenBank/DDBJ whole genome shotgun (WGS) entry which is preliminary data.</text>
</comment>
<name>A0AAE3UED8_9BACT</name>
<feature type="transmembrane region" description="Helical" evidence="1">
    <location>
        <begin position="121"/>
        <end position="139"/>
    </location>
</feature>
<sequence length="257" mass="28783">MSSQSSHTRTRKHNLTLASSFAMVAGMVNVTGFLAVHTLTTHITGHVAFLAEALFNHNTGRALILFLYIFFFWLGAFISGVLIETVSNKNERSIYVVPVILESGLLGLIGLSPLLPKMFSPALITFVLLFAMGLQNATVTQLTNALVRTTHLTGLFTDLGIELAQTFFSKDLTQRKKLRSRMQLRVQIVTFFLTGGLLGGLVYSMIRIHALLIPALFLIIILTFDYVKFTIFRQRNKLRNLLHYQSKNASDNNIKSY</sequence>
<dbReference type="PANTHER" id="PTHR37314:SF4">
    <property type="entry name" value="UPF0700 TRANSMEMBRANE PROTEIN YOAK"/>
    <property type="match status" value="1"/>
</dbReference>
<feature type="transmembrane region" description="Helical" evidence="1">
    <location>
        <begin position="95"/>
        <end position="115"/>
    </location>
</feature>
<keyword evidence="3" id="KW-1185">Reference proteome</keyword>
<gene>
    <name evidence="2" type="ORF">QNI22_11460</name>
</gene>
<feature type="transmembrane region" description="Helical" evidence="1">
    <location>
        <begin position="21"/>
        <end position="43"/>
    </location>
</feature>